<dbReference type="OrthoDB" id="10414576at2759"/>
<comment type="caution">
    <text evidence="3">The sequence shown here is derived from an EMBL/GenBank/DDBJ whole genome shotgun (WGS) entry which is preliminary data.</text>
</comment>
<organism evidence="3 4">
    <name type="scientific">Euroglyphus maynei</name>
    <name type="common">Mayne's house dust mite</name>
    <dbReference type="NCBI Taxonomy" id="6958"/>
    <lineage>
        <taxon>Eukaryota</taxon>
        <taxon>Metazoa</taxon>
        <taxon>Ecdysozoa</taxon>
        <taxon>Arthropoda</taxon>
        <taxon>Chelicerata</taxon>
        <taxon>Arachnida</taxon>
        <taxon>Acari</taxon>
        <taxon>Acariformes</taxon>
        <taxon>Sarcoptiformes</taxon>
        <taxon>Astigmata</taxon>
        <taxon>Psoroptidia</taxon>
        <taxon>Analgoidea</taxon>
        <taxon>Pyroglyphidae</taxon>
        <taxon>Pyroglyphinae</taxon>
        <taxon>Euroglyphus</taxon>
    </lineage>
</organism>
<evidence type="ECO:0000256" key="1">
    <source>
        <dbReference type="PROSITE-ProRule" id="PRU00330"/>
    </source>
</evidence>
<evidence type="ECO:0000313" key="4">
    <source>
        <dbReference type="Proteomes" id="UP000194236"/>
    </source>
</evidence>
<feature type="domain" description="Cullin family profile" evidence="2">
    <location>
        <begin position="460"/>
        <end position="593"/>
    </location>
</feature>
<dbReference type="Proteomes" id="UP000194236">
    <property type="component" value="Unassembled WGS sequence"/>
</dbReference>
<proteinExistence type="inferred from homology"/>
<keyword evidence="4" id="KW-1185">Reference proteome</keyword>
<accession>A0A1Y3B4L8</accession>
<evidence type="ECO:0000313" key="3">
    <source>
        <dbReference type="EMBL" id="OTF75770.1"/>
    </source>
</evidence>
<feature type="non-terminal residue" evidence="3">
    <location>
        <position position="593"/>
    </location>
</feature>
<name>A0A1Y3B4L8_EURMA</name>
<dbReference type="PROSITE" id="PS50069">
    <property type="entry name" value="CULLIN_2"/>
    <property type="match status" value="1"/>
</dbReference>
<dbReference type="EMBL" id="MUJZ01040466">
    <property type="protein sequence ID" value="OTF75770.1"/>
    <property type="molecule type" value="Genomic_DNA"/>
</dbReference>
<gene>
    <name evidence="3" type="ORF">BLA29_003663</name>
</gene>
<reference evidence="3 4" key="1">
    <citation type="submission" date="2017-03" db="EMBL/GenBank/DDBJ databases">
        <title>Genome Survey of Euroglyphus maynei.</title>
        <authorList>
            <person name="Arlian L.G."/>
            <person name="Morgan M.S."/>
            <person name="Rider S.D."/>
        </authorList>
    </citation>
    <scope>NUCLEOTIDE SEQUENCE [LARGE SCALE GENOMIC DNA]</scope>
    <source>
        <strain evidence="3">Arlian Lab</strain>
        <tissue evidence="3">Whole body</tissue>
    </source>
</reference>
<dbReference type="AlphaFoldDB" id="A0A1Y3B4L8"/>
<protein>
    <recommendedName>
        <fullName evidence="2">Cullin family profile domain-containing protein</fullName>
    </recommendedName>
</protein>
<dbReference type="InterPro" id="IPR016158">
    <property type="entry name" value="Cullin_homology"/>
</dbReference>
<sequence length="593" mass="70890">MACFENFHIELRRPNQVHYNYGNNSERLLFSDLYDMVVQMTKLSSIEQKDSIDQIYEIYMECVRKTFEKFAENLEHNLQSTSNCRPSSFMFGSYESKNQSTIQITKILVEFWTQLKRNVLPFLMASFQYVERIRRQQQQKRQQQYRQMMLEELTRAIFIEIFFEQSSSPSILSNYWKPLIIGYILDKHQQIQQYIWCRKPSERLPLESDTLIRWPSFQQNRIVKMLQDEHYFLIKNLIQVLLDIEQDLGAFVLRMSNHLVNELAPLEYLNFAMNFIQLQSWFIGTILPEESLQQINLFTIEFLIVRQANRLIFGDNDDVGGGTFKSMLNHKFYDRMTEFCSLMMNMTDRKFLSSKRKILINRFVDFLIKYHGERINWFTGKYRCINRREAIEFVQTLLQEHDHWDHVLNKVLNINKTAAAGVNDGNDKMKIINSTSMMMRNKFSKLIDKYHYELMKIDTNVSQALAFYMHDLLCKESIVISSQQQQQQQQQQSIESEIRIELLNQMNFIIVYIKDINQFFDFTKHYFTQRLLSDQSYFPNDQEMDLMNEMNQVIRLNFMSIKGSVGGGQSRSFLQNLNDFKNIANDYQQSFIK</sequence>
<comment type="similarity">
    <text evidence="1">Belongs to the cullin family.</text>
</comment>
<evidence type="ECO:0000259" key="2">
    <source>
        <dbReference type="PROSITE" id="PS50069"/>
    </source>
</evidence>